<evidence type="ECO:0000256" key="1">
    <source>
        <dbReference type="ARBA" id="ARBA00004496"/>
    </source>
</evidence>
<reference evidence="9" key="1">
    <citation type="journal article" date="2021" name="PeerJ">
        <title>Extensive microbial diversity within the chicken gut microbiome revealed by metagenomics and culture.</title>
        <authorList>
            <person name="Gilroy R."/>
            <person name="Ravi A."/>
            <person name="Getino M."/>
            <person name="Pursley I."/>
            <person name="Horton D.L."/>
            <person name="Alikhan N.F."/>
            <person name="Baker D."/>
            <person name="Gharbi K."/>
            <person name="Hall N."/>
            <person name="Watson M."/>
            <person name="Adriaenssens E.M."/>
            <person name="Foster-Nyarko E."/>
            <person name="Jarju S."/>
            <person name="Secka A."/>
            <person name="Antonio M."/>
            <person name="Oren A."/>
            <person name="Chaudhuri R.R."/>
            <person name="La Ragione R."/>
            <person name="Hildebrand F."/>
            <person name="Pallen M.J."/>
        </authorList>
    </citation>
    <scope>NUCLEOTIDE SEQUENCE</scope>
    <source>
        <strain evidence="9">876</strain>
    </source>
</reference>
<comment type="caution">
    <text evidence="9">The sequence shown here is derived from an EMBL/GenBank/DDBJ whole genome shotgun (WGS) entry which is preliminary data.</text>
</comment>
<evidence type="ECO:0000256" key="3">
    <source>
        <dbReference type="ARBA" id="ARBA00022490"/>
    </source>
</evidence>
<comment type="subcellular location">
    <subcellularLocation>
        <location evidence="1">Cytoplasm</location>
    </subcellularLocation>
</comment>
<dbReference type="GO" id="GO:0005524">
    <property type="term" value="F:ATP binding"/>
    <property type="evidence" value="ECO:0007669"/>
    <property type="project" value="UniProtKB-KW"/>
</dbReference>
<evidence type="ECO:0000256" key="5">
    <source>
        <dbReference type="ARBA" id="ARBA00022840"/>
    </source>
</evidence>
<evidence type="ECO:0000256" key="2">
    <source>
        <dbReference type="ARBA" id="ARBA00010393"/>
    </source>
</evidence>
<dbReference type="Proteomes" id="UP000824180">
    <property type="component" value="Unassembled WGS sequence"/>
</dbReference>
<comment type="similarity">
    <text evidence="2">Belongs to the PhoH family.</text>
</comment>
<keyword evidence="4" id="KW-0547">Nucleotide-binding</keyword>
<evidence type="ECO:0000313" key="9">
    <source>
        <dbReference type="EMBL" id="MBU3829427.1"/>
    </source>
</evidence>
<keyword evidence="5" id="KW-0067">ATP-binding</keyword>
<dbReference type="PANTHER" id="PTHR30473:SF1">
    <property type="entry name" value="PHOH-LIKE PROTEIN"/>
    <property type="match status" value="1"/>
</dbReference>
<protein>
    <recommendedName>
        <fullName evidence="6">PhoH-like protein</fullName>
    </recommendedName>
</protein>
<evidence type="ECO:0000313" key="10">
    <source>
        <dbReference type="Proteomes" id="UP000824180"/>
    </source>
</evidence>
<evidence type="ECO:0000259" key="8">
    <source>
        <dbReference type="Pfam" id="PF02562"/>
    </source>
</evidence>
<dbReference type="InterPro" id="IPR003714">
    <property type="entry name" value="PhoH"/>
</dbReference>
<dbReference type="EMBL" id="JAHLFK010000004">
    <property type="protein sequence ID" value="MBU3829427.1"/>
    <property type="molecule type" value="Genomic_DNA"/>
</dbReference>
<evidence type="ECO:0000256" key="6">
    <source>
        <dbReference type="ARBA" id="ARBA00039970"/>
    </source>
</evidence>
<evidence type="ECO:0000256" key="4">
    <source>
        <dbReference type="ARBA" id="ARBA00022741"/>
    </source>
</evidence>
<proteinExistence type="inferred from homology"/>
<feature type="domain" description="PhoH-like protein" evidence="8">
    <location>
        <begin position="115"/>
        <end position="318"/>
    </location>
</feature>
<accession>A0A9E2NUK4</accession>
<keyword evidence="3" id="KW-0963">Cytoplasm</keyword>
<feature type="region of interest" description="Disordered" evidence="7">
    <location>
        <begin position="324"/>
        <end position="348"/>
    </location>
</feature>
<dbReference type="GO" id="GO:0005829">
    <property type="term" value="C:cytosol"/>
    <property type="evidence" value="ECO:0007669"/>
    <property type="project" value="TreeGrafter"/>
</dbReference>
<dbReference type="InterPro" id="IPR027417">
    <property type="entry name" value="P-loop_NTPase"/>
</dbReference>
<dbReference type="AlphaFoldDB" id="A0A9E2NUK4"/>
<dbReference type="SUPFAM" id="SSF52540">
    <property type="entry name" value="P-loop containing nucleoside triphosphate hydrolases"/>
    <property type="match status" value="1"/>
</dbReference>
<organism evidence="9 10">
    <name type="scientific">Candidatus Limosilactobacillus merdavium</name>
    <dbReference type="NCBI Taxonomy" id="2838651"/>
    <lineage>
        <taxon>Bacteria</taxon>
        <taxon>Bacillati</taxon>
        <taxon>Bacillota</taxon>
        <taxon>Bacilli</taxon>
        <taxon>Lactobacillales</taxon>
        <taxon>Lactobacillaceae</taxon>
        <taxon>Limosilactobacillus</taxon>
    </lineage>
</organism>
<dbReference type="FunFam" id="3.40.50.300:FF:000013">
    <property type="entry name" value="PhoH family ATPase"/>
    <property type="match status" value="1"/>
</dbReference>
<evidence type="ECO:0000256" key="7">
    <source>
        <dbReference type="SAM" id="MobiDB-lite"/>
    </source>
</evidence>
<dbReference type="Pfam" id="PF02562">
    <property type="entry name" value="PhoH"/>
    <property type="match status" value="1"/>
</dbReference>
<dbReference type="InterPro" id="IPR051451">
    <property type="entry name" value="PhoH2-like"/>
</dbReference>
<gene>
    <name evidence="9" type="ORF">H9843_00755</name>
</gene>
<dbReference type="Gene3D" id="3.40.50.300">
    <property type="entry name" value="P-loop containing nucleotide triphosphate hydrolases"/>
    <property type="match status" value="1"/>
</dbReference>
<name>A0A9E2NUK4_9LACO</name>
<dbReference type="PANTHER" id="PTHR30473">
    <property type="entry name" value="PROTEIN PHOH"/>
    <property type="match status" value="1"/>
</dbReference>
<sequence>MVEKNEEIEQTFQITSPELEVALLGVQDKFVSLYEQGMEVTINPFGDNIKIKGLPEDVKMTADVLYALSDLTEQGIRLHSTDIVSAMKMAHRGTLNYFADLYSETIIRDRRGRSIRVKNFGQRQYVNAIKHNDISFGIGPAGTGKTYLAVAMAVAALKRGEVERIVLTRPAVEAGESLGFLPGDLQEKIDPYLRPIYDALNDILGADHTQRLMERGVIEIAPLAYMRGRTLDSAFVILDEAQNTTNAQMKMFLTRLGFGSKMVVNGDISQIDLPHGTRSGLISAERILKDIKSIKFVRFTAEDVVRHPVVARIINAYETNATKRLEKRDEEKEAAAKQAAQEKNKDKE</sequence>
<reference evidence="9" key="2">
    <citation type="submission" date="2021-04" db="EMBL/GenBank/DDBJ databases">
        <authorList>
            <person name="Gilroy R."/>
        </authorList>
    </citation>
    <scope>NUCLEOTIDE SEQUENCE</scope>
    <source>
        <strain evidence="9">876</strain>
    </source>
</reference>